<dbReference type="InterPro" id="IPR044800">
    <property type="entry name" value="LEC2-like"/>
</dbReference>
<evidence type="ECO:0000256" key="5">
    <source>
        <dbReference type="ARBA" id="ARBA00023242"/>
    </source>
</evidence>
<dbReference type="AlphaFoldDB" id="A0A822XR02"/>
<dbReference type="PANTHER" id="PTHR31140">
    <property type="entry name" value="B3 DOMAIN-CONTAINING TRANSCRIPTION FACTOR ABI3"/>
    <property type="match status" value="1"/>
</dbReference>
<dbReference type="SMART" id="SM01019">
    <property type="entry name" value="B3"/>
    <property type="match status" value="1"/>
</dbReference>
<sequence>MENSVPVPQPVTATPTAFTIAVIHPTTTRLTQAEMLRNKEYGKELQLGLSPPAASAPPPPTVVVPTPNHPFSTLDSQSSISTSQDHHHHQQYHYPNEPQCHLSEPQYYSYLFSPDYSSSSPIFPVFPLMVDPSAVDNGLPSSLVGGLLDGYYPDEKFIDNGLENSCFLESMTQSQGPQQSLWGSITKAARSKRRIARRMSSTSSSSRVGHLNQTSSSSFSTSLGSFLSPPPNKNISFSATDTSSNSDTDNKRRELFTFTTPDNKKLRLLLQKELKNSDVNSLGRIVLPKKDSEANLPTLTVKEGFQITVRDLVSTKVWHMKYRFWPNNKSRMYVLENTGDFVKQKGLKVGDSILLYQDEDEQFFICAKRAEEPPLELLKKELEECKVEHRAHSSERRMMEEDEHCDPFVVLETEVDTQEKVKLGKGKMIMLEDYGCSDNDTCGGSSSTQLGKEVVESQSLNKEAAGDFDCVFSELEMLPNFGACDLSLYNDFMSDFSDPGGENRVVAK</sequence>
<feature type="region of interest" description="Disordered" evidence="6">
    <location>
        <begin position="234"/>
        <end position="254"/>
    </location>
</feature>
<dbReference type="InterPro" id="IPR015300">
    <property type="entry name" value="DNA-bd_pseudobarrel_sf"/>
</dbReference>
<evidence type="ECO:0000256" key="6">
    <source>
        <dbReference type="SAM" id="MobiDB-lite"/>
    </source>
</evidence>
<feature type="region of interest" description="Disordered" evidence="6">
    <location>
        <begin position="193"/>
        <end position="216"/>
    </location>
</feature>
<dbReference type="InterPro" id="IPR003340">
    <property type="entry name" value="B3_DNA-bd"/>
</dbReference>
<dbReference type="SUPFAM" id="SSF101936">
    <property type="entry name" value="DNA-binding pseudobarrel domain"/>
    <property type="match status" value="1"/>
</dbReference>
<evidence type="ECO:0000256" key="4">
    <source>
        <dbReference type="ARBA" id="ARBA00023163"/>
    </source>
</evidence>
<dbReference type="GO" id="GO:0005634">
    <property type="term" value="C:nucleus"/>
    <property type="evidence" value="ECO:0007669"/>
    <property type="project" value="UniProtKB-SubCell"/>
</dbReference>
<dbReference type="PROSITE" id="PS50863">
    <property type="entry name" value="B3"/>
    <property type="match status" value="1"/>
</dbReference>
<keyword evidence="3" id="KW-0238">DNA-binding</keyword>
<evidence type="ECO:0000259" key="7">
    <source>
        <dbReference type="PROSITE" id="PS50863"/>
    </source>
</evidence>
<dbReference type="GO" id="GO:0003700">
    <property type="term" value="F:DNA-binding transcription factor activity"/>
    <property type="evidence" value="ECO:0007669"/>
    <property type="project" value="InterPro"/>
</dbReference>
<keyword evidence="9" id="KW-1185">Reference proteome</keyword>
<dbReference type="EMBL" id="DUZY01000001">
    <property type="protein sequence ID" value="DAD22840.1"/>
    <property type="molecule type" value="Genomic_DNA"/>
</dbReference>
<dbReference type="Gene3D" id="2.40.330.10">
    <property type="entry name" value="DNA-binding pseudobarrel domain"/>
    <property type="match status" value="1"/>
</dbReference>
<evidence type="ECO:0000313" key="9">
    <source>
        <dbReference type="Proteomes" id="UP000607653"/>
    </source>
</evidence>
<proteinExistence type="predicted"/>
<comment type="subcellular location">
    <subcellularLocation>
        <location evidence="1">Nucleus</location>
    </subcellularLocation>
</comment>
<reference evidence="8 9" key="1">
    <citation type="journal article" date="2020" name="Mol. Biol. Evol.">
        <title>Distinct Expression and Methylation Patterns for Genes with Different Fates following a Single Whole-Genome Duplication in Flowering Plants.</title>
        <authorList>
            <person name="Shi T."/>
            <person name="Rahmani R.S."/>
            <person name="Gugger P.F."/>
            <person name="Wang M."/>
            <person name="Li H."/>
            <person name="Zhang Y."/>
            <person name="Li Z."/>
            <person name="Wang Q."/>
            <person name="Van de Peer Y."/>
            <person name="Marchal K."/>
            <person name="Chen J."/>
        </authorList>
    </citation>
    <scope>NUCLEOTIDE SEQUENCE [LARGE SCALE GENOMIC DNA]</scope>
    <source>
        <tissue evidence="8">Leaf</tissue>
    </source>
</reference>
<accession>A0A822XR02</accession>
<evidence type="ECO:0000313" key="8">
    <source>
        <dbReference type="EMBL" id="DAD22840.1"/>
    </source>
</evidence>
<protein>
    <recommendedName>
        <fullName evidence="7">TF-B3 domain-containing protein</fullName>
    </recommendedName>
</protein>
<gene>
    <name evidence="8" type="ORF">HUJ06_024303</name>
</gene>
<feature type="domain" description="TF-B3" evidence="7">
    <location>
        <begin position="270"/>
        <end position="371"/>
    </location>
</feature>
<keyword evidence="4" id="KW-0804">Transcription</keyword>
<keyword evidence="5" id="KW-0539">Nucleus</keyword>
<name>A0A822XR02_NELNU</name>
<evidence type="ECO:0000256" key="2">
    <source>
        <dbReference type="ARBA" id="ARBA00023015"/>
    </source>
</evidence>
<feature type="compositionally biased region" description="Low complexity" evidence="6">
    <location>
        <begin position="198"/>
        <end position="207"/>
    </location>
</feature>
<evidence type="ECO:0000256" key="3">
    <source>
        <dbReference type="ARBA" id="ARBA00023125"/>
    </source>
</evidence>
<feature type="region of interest" description="Disordered" evidence="6">
    <location>
        <begin position="67"/>
        <end position="98"/>
    </location>
</feature>
<organism evidence="8 9">
    <name type="scientific">Nelumbo nucifera</name>
    <name type="common">Sacred lotus</name>
    <dbReference type="NCBI Taxonomy" id="4432"/>
    <lineage>
        <taxon>Eukaryota</taxon>
        <taxon>Viridiplantae</taxon>
        <taxon>Streptophyta</taxon>
        <taxon>Embryophyta</taxon>
        <taxon>Tracheophyta</taxon>
        <taxon>Spermatophyta</taxon>
        <taxon>Magnoliopsida</taxon>
        <taxon>Proteales</taxon>
        <taxon>Nelumbonaceae</taxon>
        <taxon>Nelumbo</taxon>
    </lineage>
</organism>
<dbReference type="CDD" id="cd10017">
    <property type="entry name" value="B3_DNA"/>
    <property type="match status" value="1"/>
</dbReference>
<dbReference type="Pfam" id="PF02362">
    <property type="entry name" value="B3"/>
    <property type="match status" value="1"/>
</dbReference>
<dbReference type="Proteomes" id="UP000607653">
    <property type="component" value="Unassembled WGS sequence"/>
</dbReference>
<comment type="caution">
    <text evidence="8">The sequence shown here is derived from an EMBL/GenBank/DDBJ whole genome shotgun (WGS) entry which is preliminary data.</text>
</comment>
<evidence type="ECO:0000256" key="1">
    <source>
        <dbReference type="ARBA" id="ARBA00004123"/>
    </source>
</evidence>
<dbReference type="PANTHER" id="PTHR31140:SF74">
    <property type="entry name" value="B3 DOMAIN-CONTAINING TRANSCRIPTION FACTOR LEC2"/>
    <property type="match status" value="1"/>
</dbReference>
<dbReference type="GO" id="GO:0003677">
    <property type="term" value="F:DNA binding"/>
    <property type="evidence" value="ECO:0007669"/>
    <property type="project" value="UniProtKB-KW"/>
</dbReference>
<keyword evidence="2" id="KW-0805">Transcription regulation</keyword>